<dbReference type="Gene3D" id="3.30.70.100">
    <property type="match status" value="1"/>
</dbReference>
<dbReference type="GO" id="GO:0071949">
    <property type="term" value="F:FAD binding"/>
    <property type="evidence" value="ECO:0007669"/>
    <property type="project" value="InterPro"/>
</dbReference>
<proteinExistence type="predicted"/>
<sequence length="145" mass="16811">MIYKLTYESDACVPFEKLGVDAILASARDHNKILNITGCLVYHNGAFVQILEGEKEEVHKLFKSIEKDPRHANVRLVSEEYDKKRSFSNWNMAYFDTSLEGLSKSDIENFERNLLMLAEFSDRLSTTVNMFWLNVRKVMLNLKLA</sequence>
<dbReference type="GO" id="GO:0009882">
    <property type="term" value="F:blue light photoreceptor activity"/>
    <property type="evidence" value="ECO:0007669"/>
    <property type="project" value="InterPro"/>
</dbReference>
<evidence type="ECO:0000313" key="2">
    <source>
        <dbReference type="EMBL" id="AYN68931.1"/>
    </source>
</evidence>
<dbReference type="Pfam" id="PF04940">
    <property type="entry name" value="BLUF"/>
    <property type="match status" value="1"/>
</dbReference>
<gene>
    <name evidence="2" type="ORF">D1013_16870</name>
</gene>
<dbReference type="InterPro" id="IPR036046">
    <property type="entry name" value="Acylphosphatase-like_dom_sf"/>
</dbReference>
<keyword evidence="3" id="KW-1185">Reference proteome</keyword>
<dbReference type="SUPFAM" id="SSF54975">
    <property type="entry name" value="Acylphosphatase/BLUF domain-like"/>
    <property type="match status" value="1"/>
</dbReference>
<dbReference type="SMART" id="SM01034">
    <property type="entry name" value="BLUF"/>
    <property type="match status" value="1"/>
</dbReference>
<dbReference type="PROSITE" id="PS50925">
    <property type="entry name" value="BLUF"/>
    <property type="match status" value="1"/>
</dbReference>
<accession>A0A3G2L9Q2</accession>
<dbReference type="RefSeq" id="WP_121849942.1">
    <property type="nucleotide sequence ID" value="NZ_CP032050.1"/>
</dbReference>
<feature type="domain" description="BLUF" evidence="1">
    <location>
        <begin position="2"/>
        <end position="93"/>
    </location>
</feature>
<reference evidence="2 3" key="1">
    <citation type="submission" date="2018-08" db="EMBL/GenBank/DDBJ databases">
        <title>The reduced genetic potential of extracellular carbohydrate catabolism in Euzebyella marina RN62, a Flavobacteriia bacterium isolated from the hadal water.</title>
        <authorList>
            <person name="Xue C."/>
        </authorList>
    </citation>
    <scope>NUCLEOTIDE SEQUENCE [LARGE SCALE GENOMIC DNA]</scope>
    <source>
        <strain evidence="2 3">RN62</strain>
    </source>
</reference>
<dbReference type="EMBL" id="CP032050">
    <property type="protein sequence ID" value="AYN68931.1"/>
    <property type="molecule type" value="Genomic_DNA"/>
</dbReference>
<organism evidence="2 3">
    <name type="scientific">Euzebyella marina</name>
    <dbReference type="NCBI Taxonomy" id="1761453"/>
    <lineage>
        <taxon>Bacteria</taxon>
        <taxon>Pseudomonadati</taxon>
        <taxon>Bacteroidota</taxon>
        <taxon>Flavobacteriia</taxon>
        <taxon>Flavobacteriales</taxon>
        <taxon>Flavobacteriaceae</taxon>
        <taxon>Euzebyella</taxon>
    </lineage>
</organism>
<dbReference type="InterPro" id="IPR007024">
    <property type="entry name" value="BLUF_domain"/>
</dbReference>
<dbReference type="OrthoDB" id="1122028at2"/>
<dbReference type="KEGG" id="emar:D1013_16870"/>
<evidence type="ECO:0000313" key="3">
    <source>
        <dbReference type="Proteomes" id="UP000276309"/>
    </source>
</evidence>
<dbReference type="AlphaFoldDB" id="A0A3G2L9Q2"/>
<protein>
    <submittedName>
        <fullName evidence="2">BLUF domain-containing protein</fullName>
    </submittedName>
</protein>
<evidence type="ECO:0000259" key="1">
    <source>
        <dbReference type="PROSITE" id="PS50925"/>
    </source>
</evidence>
<name>A0A3G2L9Q2_9FLAO</name>
<dbReference type="Proteomes" id="UP000276309">
    <property type="component" value="Chromosome"/>
</dbReference>